<proteinExistence type="predicted"/>
<dbReference type="Proteomes" id="UP001499909">
    <property type="component" value="Unassembled WGS sequence"/>
</dbReference>
<accession>A0ABP7N267</accession>
<comment type="caution">
    <text evidence="1">The sequence shown here is derived from an EMBL/GenBank/DDBJ whole genome shotgun (WGS) entry which is preliminary data.</text>
</comment>
<reference evidence="2" key="1">
    <citation type="journal article" date="2019" name="Int. J. Syst. Evol. Microbiol.">
        <title>The Global Catalogue of Microorganisms (GCM) 10K type strain sequencing project: providing services to taxonomists for standard genome sequencing and annotation.</title>
        <authorList>
            <consortium name="The Broad Institute Genomics Platform"/>
            <consortium name="The Broad Institute Genome Sequencing Center for Infectious Disease"/>
            <person name="Wu L."/>
            <person name="Ma J."/>
        </authorList>
    </citation>
    <scope>NUCLEOTIDE SEQUENCE [LARGE SCALE GENOMIC DNA]</scope>
    <source>
        <strain evidence="2">JCM 17214</strain>
    </source>
</reference>
<organism evidence="1 2">
    <name type="scientific">Hymenobacter algoricola</name>
    <dbReference type="NCBI Taxonomy" id="486267"/>
    <lineage>
        <taxon>Bacteria</taxon>
        <taxon>Pseudomonadati</taxon>
        <taxon>Bacteroidota</taxon>
        <taxon>Cytophagia</taxon>
        <taxon>Cytophagales</taxon>
        <taxon>Hymenobacteraceae</taxon>
        <taxon>Hymenobacter</taxon>
    </lineage>
</organism>
<keyword evidence="2" id="KW-1185">Reference proteome</keyword>
<dbReference type="EMBL" id="BAABDH010000034">
    <property type="protein sequence ID" value="GAA3933990.1"/>
    <property type="molecule type" value="Genomic_DNA"/>
</dbReference>
<name>A0ABP7N267_9BACT</name>
<evidence type="ECO:0000313" key="1">
    <source>
        <dbReference type="EMBL" id="GAA3933990.1"/>
    </source>
</evidence>
<evidence type="ECO:0000313" key="2">
    <source>
        <dbReference type="Proteomes" id="UP001499909"/>
    </source>
</evidence>
<protein>
    <submittedName>
        <fullName evidence="1">Uncharacterized protein</fullName>
    </submittedName>
</protein>
<gene>
    <name evidence="1" type="ORF">GCM10022406_18190</name>
</gene>
<sequence>MTFGVHDSAQLTVAMNTPPGTFAPLLPVAVVSNSLTIYAQNNTDADHVQDVSLDYLTLTSPDGRPLDYLRRVEVYLSPAAGSPDQFLLASAAAVPDGVTGLRLASAGNKFDQFVSSGRYVLVLKVETDQPLPNDQPLRVDLDFLVKARPR</sequence>